<evidence type="ECO:0000313" key="2">
    <source>
        <dbReference type="Proteomes" id="UP000887013"/>
    </source>
</evidence>
<gene>
    <name evidence="1" type="ORF">NPIL_410571</name>
</gene>
<proteinExistence type="predicted"/>
<reference evidence="1" key="1">
    <citation type="submission" date="2020-08" db="EMBL/GenBank/DDBJ databases">
        <title>Multicomponent nature underlies the extraordinary mechanical properties of spider dragline silk.</title>
        <authorList>
            <person name="Kono N."/>
            <person name="Nakamura H."/>
            <person name="Mori M."/>
            <person name="Yoshida Y."/>
            <person name="Ohtoshi R."/>
            <person name="Malay A.D."/>
            <person name="Moran D.A.P."/>
            <person name="Tomita M."/>
            <person name="Numata K."/>
            <person name="Arakawa K."/>
        </authorList>
    </citation>
    <scope>NUCLEOTIDE SEQUENCE</scope>
</reference>
<dbReference type="OrthoDB" id="10477347at2759"/>
<name>A0A8X6PU66_NEPPI</name>
<dbReference type="Proteomes" id="UP000887013">
    <property type="component" value="Unassembled WGS sequence"/>
</dbReference>
<protein>
    <submittedName>
        <fullName evidence="1">Uncharacterized protein</fullName>
    </submittedName>
</protein>
<keyword evidence="2" id="KW-1185">Reference proteome</keyword>
<organism evidence="1 2">
    <name type="scientific">Nephila pilipes</name>
    <name type="common">Giant wood spider</name>
    <name type="synonym">Nephila maculata</name>
    <dbReference type="NCBI Taxonomy" id="299642"/>
    <lineage>
        <taxon>Eukaryota</taxon>
        <taxon>Metazoa</taxon>
        <taxon>Ecdysozoa</taxon>
        <taxon>Arthropoda</taxon>
        <taxon>Chelicerata</taxon>
        <taxon>Arachnida</taxon>
        <taxon>Araneae</taxon>
        <taxon>Araneomorphae</taxon>
        <taxon>Entelegynae</taxon>
        <taxon>Araneoidea</taxon>
        <taxon>Nephilidae</taxon>
        <taxon>Nephila</taxon>
    </lineage>
</organism>
<evidence type="ECO:0000313" key="1">
    <source>
        <dbReference type="EMBL" id="GFT81462.1"/>
    </source>
</evidence>
<dbReference type="EMBL" id="BMAW01118769">
    <property type="protein sequence ID" value="GFT81462.1"/>
    <property type="molecule type" value="Genomic_DNA"/>
</dbReference>
<sequence>MTRPFIRAETPYSLPNWSLKGTERDLLASYGSKPPPPPALLEVVLLSTDHNFEETSSGTKLNEGALEDGKKIFHKMKLFVELIFRLVKAISEQEPLLLVNNRFLCSQRRNTFLCLSCPLHKDPPLLSKLEARLLAQRIPWDRNLCENGIGHAYTPKRILPTGGEKGPLHA</sequence>
<dbReference type="AlphaFoldDB" id="A0A8X6PU66"/>
<accession>A0A8X6PU66</accession>
<comment type="caution">
    <text evidence="1">The sequence shown here is derived from an EMBL/GenBank/DDBJ whole genome shotgun (WGS) entry which is preliminary data.</text>
</comment>